<dbReference type="Proteomes" id="UP000054166">
    <property type="component" value="Unassembled WGS sequence"/>
</dbReference>
<dbReference type="OrthoDB" id="19394at2759"/>
<proteinExistence type="predicted"/>
<reference evidence="3" key="2">
    <citation type="submission" date="2015-01" db="EMBL/GenBank/DDBJ databases">
        <title>Evolutionary Origins and Diversification of the Mycorrhizal Mutualists.</title>
        <authorList>
            <consortium name="DOE Joint Genome Institute"/>
            <consortium name="Mycorrhizal Genomics Consortium"/>
            <person name="Kohler A."/>
            <person name="Kuo A."/>
            <person name="Nagy L.G."/>
            <person name="Floudas D."/>
            <person name="Copeland A."/>
            <person name="Barry K.W."/>
            <person name="Cichocki N."/>
            <person name="Veneault-Fourrey C."/>
            <person name="LaButti K."/>
            <person name="Lindquist E.A."/>
            <person name="Lipzen A."/>
            <person name="Lundell T."/>
            <person name="Morin E."/>
            <person name="Murat C."/>
            <person name="Riley R."/>
            <person name="Ohm R."/>
            <person name="Sun H."/>
            <person name="Tunlid A."/>
            <person name="Henrissat B."/>
            <person name="Grigoriev I.V."/>
            <person name="Hibbett D.S."/>
            <person name="Martin F."/>
        </authorList>
    </citation>
    <scope>NUCLEOTIDE SEQUENCE [LARGE SCALE GENOMIC DNA]</scope>
    <source>
        <strain evidence="3">F 1598</strain>
    </source>
</reference>
<evidence type="ECO:0000256" key="1">
    <source>
        <dbReference type="SAM" id="MobiDB-lite"/>
    </source>
</evidence>
<dbReference type="AlphaFoldDB" id="A0A0C3EZM0"/>
<dbReference type="STRING" id="765440.A0A0C3EZM0"/>
<reference evidence="2 3" key="1">
    <citation type="submission" date="2014-04" db="EMBL/GenBank/DDBJ databases">
        <authorList>
            <consortium name="DOE Joint Genome Institute"/>
            <person name="Kuo A."/>
            <person name="Tarkka M."/>
            <person name="Buscot F."/>
            <person name="Kohler A."/>
            <person name="Nagy L.G."/>
            <person name="Floudas D."/>
            <person name="Copeland A."/>
            <person name="Barry K.W."/>
            <person name="Cichocki N."/>
            <person name="Veneault-Fourrey C."/>
            <person name="LaButti K."/>
            <person name="Lindquist E.A."/>
            <person name="Lipzen A."/>
            <person name="Lundell T."/>
            <person name="Morin E."/>
            <person name="Murat C."/>
            <person name="Sun H."/>
            <person name="Tunlid A."/>
            <person name="Henrissat B."/>
            <person name="Grigoriev I.V."/>
            <person name="Hibbett D.S."/>
            <person name="Martin F."/>
            <person name="Nordberg H.P."/>
            <person name="Cantor M.N."/>
            <person name="Hua S.X."/>
        </authorList>
    </citation>
    <scope>NUCLEOTIDE SEQUENCE [LARGE SCALE GENOMIC DNA]</scope>
    <source>
        <strain evidence="2 3">F 1598</strain>
    </source>
</reference>
<name>A0A0C3EZM0_PILCF</name>
<evidence type="ECO:0000313" key="2">
    <source>
        <dbReference type="EMBL" id="KIM73151.1"/>
    </source>
</evidence>
<accession>A0A0C3EZM0</accession>
<dbReference type="InParanoid" id="A0A0C3EZM0"/>
<feature type="region of interest" description="Disordered" evidence="1">
    <location>
        <begin position="1"/>
        <end position="56"/>
    </location>
</feature>
<dbReference type="HOGENOM" id="CLU_1587148_0_0_1"/>
<keyword evidence="3" id="KW-1185">Reference proteome</keyword>
<evidence type="ECO:0000313" key="3">
    <source>
        <dbReference type="Proteomes" id="UP000054166"/>
    </source>
</evidence>
<gene>
    <name evidence="2" type="ORF">PILCRDRAFT_15467</name>
</gene>
<organism evidence="2 3">
    <name type="scientific">Piloderma croceum (strain F 1598)</name>
    <dbReference type="NCBI Taxonomy" id="765440"/>
    <lineage>
        <taxon>Eukaryota</taxon>
        <taxon>Fungi</taxon>
        <taxon>Dikarya</taxon>
        <taxon>Basidiomycota</taxon>
        <taxon>Agaricomycotina</taxon>
        <taxon>Agaricomycetes</taxon>
        <taxon>Agaricomycetidae</taxon>
        <taxon>Atheliales</taxon>
        <taxon>Atheliaceae</taxon>
        <taxon>Piloderma</taxon>
    </lineage>
</organism>
<protein>
    <submittedName>
        <fullName evidence="2">Uncharacterized protein</fullName>
    </submittedName>
</protein>
<dbReference type="EMBL" id="KN833091">
    <property type="protein sequence ID" value="KIM73151.1"/>
    <property type="molecule type" value="Genomic_DNA"/>
</dbReference>
<sequence>MDGGSKVGPTDTPVPEAKVPGMGHTIAQHPKEDLGAGATVKTANGEAKSGQRMYEEEQSRAQGMKANGVGVAQEQIYNIQQYGFDPSLLLTMVGYRKVNGNDSEVKKTGLMDKVRGVCDGLSDPIPQQHKDTAQSPQSWLTVPNRGIFPRKASRSIYLLRQEGIMIHF</sequence>